<dbReference type="InterPro" id="IPR036291">
    <property type="entry name" value="NAD(P)-bd_dom_sf"/>
</dbReference>
<accession>A0A6A4IFM6</accession>
<sequence length="341" mass="36878">MTRKLILVTGATGRQGKALINALSLNPPAREGSSAESSDSENFHFLALTRKASSPSANFLASQSRVTVVEGNMDSIPSIRKIFEDAKSQGGIWGVFCVLAFPGLGANADGEEAQGMLVADLALEFGVTSFVFSSVERGGERDDDKAVLDRLAKVKIEQHIRELGNKGLPWTILRPGFFMENYEGTIGSITVSVLKAGLQPTTTIQLIAVDDIGYVAAGVFTDPKSFHHQILSVIGERCTMKEQEESYKRATGRSIPAVPSFIARMLISINGHTKGLIADIERVHQIQEEGAAPNHDAQIAAARKAYPALRNFETWAQGKRVSDRQKGWNNVSIGKLATGKQ</sequence>
<reference evidence="4" key="1">
    <citation type="journal article" date="2019" name="Environ. Microbiol.">
        <title>Fungal ecological strategies reflected in gene transcription - a case study of two litter decomposers.</title>
        <authorList>
            <person name="Barbi F."/>
            <person name="Kohler A."/>
            <person name="Barry K."/>
            <person name="Baskaran P."/>
            <person name="Daum C."/>
            <person name="Fauchery L."/>
            <person name="Ihrmark K."/>
            <person name="Kuo A."/>
            <person name="LaButti K."/>
            <person name="Lipzen A."/>
            <person name="Morin E."/>
            <person name="Grigoriev I.V."/>
            <person name="Henrissat B."/>
            <person name="Lindahl B."/>
            <person name="Martin F."/>
        </authorList>
    </citation>
    <scope>NUCLEOTIDE SEQUENCE</scope>
    <source>
        <strain evidence="4">JB14</strain>
    </source>
</reference>
<evidence type="ECO:0000256" key="2">
    <source>
        <dbReference type="ARBA" id="ARBA00022857"/>
    </source>
</evidence>
<dbReference type="OrthoDB" id="9997102at2759"/>
<dbReference type="AlphaFoldDB" id="A0A6A4IFM6"/>
<dbReference type="Gene3D" id="3.40.50.720">
    <property type="entry name" value="NAD(P)-binding Rossmann-like Domain"/>
    <property type="match status" value="1"/>
</dbReference>
<proteinExistence type="inferred from homology"/>
<dbReference type="EMBL" id="ML769395">
    <property type="protein sequence ID" value="KAE9407574.1"/>
    <property type="molecule type" value="Genomic_DNA"/>
</dbReference>
<dbReference type="SUPFAM" id="SSF51735">
    <property type="entry name" value="NAD(P)-binding Rossmann-fold domains"/>
    <property type="match status" value="1"/>
</dbReference>
<comment type="similarity">
    <text evidence="1">Belongs to the NmrA-type oxidoreductase family.</text>
</comment>
<keyword evidence="2" id="KW-0521">NADP</keyword>
<evidence type="ECO:0000256" key="1">
    <source>
        <dbReference type="ARBA" id="ARBA00006328"/>
    </source>
</evidence>
<dbReference type="PANTHER" id="PTHR42748:SF7">
    <property type="entry name" value="NMRA LIKE REDOX SENSOR 1-RELATED"/>
    <property type="match status" value="1"/>
</dbReference>
<gene>
    <name evidence="4" type="ORF">BT96DRAFT_954444</name>
</gene>
<dbReference type="Proteomes" id="UP000799118">
    <property type="component" value="Unassembled WGS sequence"/>
</dbReference>
<evidence type="ECO:0000313" key="5">
    <source>
        <dbReference type="Proteomes" id="UP000799118"/>
    </source>
</evidence>
<keyword evidence="5" id="KW-1185">Reference proteome</keyword>
<dbReference type="Pfam" id="PF05368">
    <property type="entry name" value="NmrA"/>
    <property type="match status" value="1"/>
</dbReference>
<dbReference type="Gene3D" id="3.90.25.10">
    <property type="entry name" value="UDP-galactose 4-epimerase, domain 1"/>
    <property type="match status" value="1"/>
</dbReference>
<organism evidence="4 5">
    <name type="scientific">Gymnopus androsaceus JB14</name>
    <dbReference type="NCBI Taxonomy" id="1447944"/>
    <lineage>
        <taxon>Eukaryota</taxon>
        <taxon>Fungi</taxon>
        <taxon>Dikarya</taxon>
        <taxon>Basidiomycota</taxon>
        <taxon>Agaricomycotina</taxon>
        <taxon>Agaricomycetes</taxon>
        <taxon>Agaricomycetidae</taxon>
        <taxon>Agaricales</taxon>
        <taxon>Marasmiineae</taxon>
        <taxon>Omphalotaceae</taxon>
        <taxon>Gymnopus</taxon>
    </lineage>
</organism>
<dbReference type="GO" id="GO:0005634">
    <property type="term" value="C:nucleus"/>
    <property type="evidence" value="ECO:0007669"/>
    <property type="project" value="TreeGrafter"/>
</dbReference>
<evidence type="ECO:0000259" key="3">
    <source>
        <dbReference type="Pfam" id="PF05368"/>
    </source>
</evidence>
<name>A0A6A4IFM6_9AGAR</name>
<protein>
    <submittedName>
        <fullName evidence="4">NAD(P)-binding protein</fullName>
    </submittedName>
</protein>
<dbReference type="PANTHER" id="PTHR42748">
    <property type="entry name" value="NITROGEN METABOLITE REPRESSION PROTEIN NMRA FAMILY MEMBER"/>
    <property type="match status" value="1"/>
</dbReference>
<dbReference type="InterPro" id="IPR008030">
    <property type="entry name" value="NmrA-like"/>
</dbReference>
<dbReference type="InterPro" id="IPR051164">
    <property type="entry name" value="NmrA-like_oxidored"/>
</dbReference>
<feature type="domain" description="NmrA-like" evidence="3">
    <location>
        <begin position="3"/>
        <end position="315"/>
    </location>
</feature>
<evidence type="ECO:0000313" key="4">
    <source>
        <dbReference type="EMBL" id="KAE9407574.1"/>
    </source>
</evidence>